<evidence type="ECO:0000256" key="1">
    <source>
        <dbReference type="SAM" id="Coils"/>
    </source>
</evidence>
<reference evidence="4" key="1">
    <citation type="journal article" date="2019" name="Int. J. Syst. Evol. Microbiol.">
        <title>The Global Catalogue of Microorganisms (GCM) 10K type strain sequencing project: providing services to taxonomists for standard genome sequencing and annotation.</title>
        <authorList>
            <consortium name="The Broad Institute Genomics Platform"/>
            <consortium name="The Broad Institute Genome Sequencing Center for Infectious Disease"/>
            <person name="Wu L."/>
            <person name="Ma J."/>
        </authorList>
    </citation>
    <scope>NUCLEOTIDE SEQUENCE [LARGE SCALE GENOMIC DNA]</scope>
    <source>
        <strain evidence="4">JCM 15976</strain>
    </source>
</reference>
<accession>A0ABP3V1Z8</accession>
<dbReference type="Proteomes" id="UP001500736">
    <property type="component" value="Unassembled WGS sequence"/>
</dbReference>
<evidence type="ECO:0000313" key="4">
    <source>
        <dbReference type="Proteomes" id="UP001500736"/>
    </source>
</evidence>
<evidence type="ECO:0000313" key="3">
    <source>
        <dbReference type="EMBL" id="GAA0746789.1"/>
    </source>
</evidence>
<protein>
    <submittedName>
        <fullName evidence="3">DUF4835 family protein</fullName>
    </submittedName>
</protein>
<sequence length="295" mass="34496">MRNFLYILFLCFGLSVTAQELNCNLVVNAQQTGNENVQVFKTLERQLTEFVNNTTWTDKNFKPQERINCSMVINILDYNSDVFNATLQIQSSRPVFNSTYSTPVYNFNDKNFTFRYLEFQNLVFNPNQFESNLVSVLAYHIYMILGLDADTFEQNGGDEYYRQAQTILNYSQQENFKGWKLEDGQQTRFVLIDNILSPMFKEFRNVMYAYHMEGLDKMHRNAKSSKEEIASVIEELKAMNSRRPNSFLMRVFFDAKSEEIQDIFSGGPSVNITEVITSLTRIAPMHASKWRNIKY</sequence>
<dbReference type="EMBL" id="BAAAGF010000003">
    <property type="protein sequence ID" value="GAA0746789.1"/>
    <property type="molecule type" value="Genomic_DNA"/>
</dbReference>
<name>A0ABP3V1Z8_9FLAO</name>
<organism evidence="3 4">
    <name type="scientific">Gaetbulibacter jejuensis</name>
    <dbReference type="NCBI Taxonomy" id="584607"/>
    <lineage>
        <taxon>Bacteria</taxon>
        <taxon>Pseudomonadati</taxon>
        <taxon>Bacteroidota</taxon>
        <taxon>Flavobacteriia</taxon>
        <taxon>Flavobacteriales</taxon>
        <taxon>Flavobacteriaceae</taxon>
        <taxon>Gaetbulibacter</taxon>
    </lineage>
</organism>
<dbReference type="RefSeq" id="WP_335975440.1">
    <property type="nucleotide sequence ID" value="NZ_BAAAGF010000003.1"/>
</dbReference>
<feature type="chain" id="PRO_5046060176" evidence="2">
    <location>
        <begin position="19"/>
        <end position="295"/>
    </location>
</feature>
<keyword evidence="2" id="KW-0732">Signal</keyword>
<comment type="caution">
    <text evidence="3">The sequence shown here is derived from an EMBL/GenBank/DDBJ whole genome shotgun (WGS) entry which is preliminary data.</text>
</comment>
<gene>
    <name evidence="3" type="ORF">GCM10009431_23490</name>
</gene>
<feature type="signal peptide" evidence="2">
    <location>
        <begin position="1"/>
        <end position="18"/>
    </location>
</feature>
<dbReference type="InterPro" id="IPR032274">
    <property type="entry name" value="DUF4835"/>
</dbReference>
<evidence type="ECO:0000256" key="2">
    <source>
        <dbReference type="SAM" id="SignalP"/>
    </source>
</evidence>
<feature type="coiled-coil region" evidence="1">
    <location>
        <begin position="215"/>
        <end position="242"/>
    </location>
</feature>
<proteinExistence type="predicted"/>
<keyword evidence="1" id="KW-0175">Coiled coil</keyword>
<keyword evidence="4" id="KW-1185">Reference proteome</keyword>
<dbReference type="Pfam" id="PF16119">
    <property type="entry name" value="DUF4835"/>
    <property type="match status" value="1"/>
</dbReference>